<keyword evidence="6 7" id="KW-0472">Membrane</keyword>
<feature type="transmembrane region" description="Helical" evidence="7">
    <location>
        <begin position="225"/>
        <end position="247"/>
    </location>
</feature>
<comment type="subcellular location">
    <subcellularLocation>
        <location evidence="1">Membrane</location>
        <topology evidence="1">Multi-pass membrane protein</topology>
    </subcellularLocation>
</comment>
<dbReference type="RefSeq" id="WP_349153830.1">
    <property type="nucleotide sequence ID" value="NZ_JBBMEQ010000013.1"/>
</dbReference>
<keyword evidence="4 7" id="KW-0812">Transmembrane</keyword>
<proteinExistence type="predicted"/>
<feature type="transmembrane region" description="Helical" evidence="7">
    <location>
        <begin position="34"/>
        <end position="53"/>
    </location>
</feature>
<feature type="transmembrane region" description="Helical" evidence="7">
    <location>
        <begin position="189"/>
        <end position="213"/>
    </location>
</feature>
<protein>
    <submittedName>
        <fullName evidence="8">AEC family transporter</fullName>
    </submittedName>
</protein>
<evidence type="ECO:0000256" key="5">
    <source>
        <dbReference type="ARBA" id="ARBA00022989"/>
    </source>
</evidence>
<feature type="transmembrane region" description="Helical" evidence="7">
    <location>
        <begin position="6"/>
        <end position="22"/>
    </location>
</feature>
<feature type="transmembrane region" description="Helical" evidence="7">
    <location>
        <begin position="94"/>
        <end position="115"/>
    </location>
</feature>
<feature type="transmembrane region" description="Helical" evidence="7">
    <location>
        <begin position="156"/>
        <end position="182"/>
    </location>
</feature>
<feature type="transmembrane region" description="Helical" evidence="7">
    <location>
        <begin position="59"/>
        <end position="82"/>
    </location>
</feature>
<comment type="caution">
    <text evidence="8">The sequence shown here is derived from an EMBL/GenBank/DDBJ whole genome shotgun (WGS) entry which is preliminary data.</text>
</comment>
<name>A0ABV1BXB6_9FIRM</name>
<evidence type="ECO:0000256" key="7">
    <source>
        <dbReference type="SAM" id="Phobius"/>
    </source>
</evidence>
<dbReference type="EMBL" id="JBBMER010000008">
    <property type="protein sequence ID" value="MEQ2380383.1"/>
    <property type="molecule type" value="Genomic_DNA"/>
</dbReference>
<dbReference type="Proteomes" id="UP001442364">
    <property type="component" value="Unassembled WGS sequence"/>
</dbReference>
<evidence type="ECO:0000256" key="1">
    <source>
        <dbReference type="ARBA" id="ARBA00004141"/>
    </source>
</evidence>
<keyword evidence="2" id="KW-0813">Transport</keyword>
<keyword evidence="3" id="KW-1003">Cell membrane</keyword>
<evidence type="ECO:0000313" key="8">
    <source>
        <dbReference type="EMBL" id="MEQ2380383.1"/>
    </source>
</evidence>
<dbReference type="Pfam" id="PF03547">
    <property type="entry name" value="Mem_trans"/>
    <property type="match status" value="1"/>
</dbReference>
<evidence type="ECO:0000313" key="9">
    <source>
        <dbReference type="Proteomes" id="UP001442364"/>
    </source>
</evidence>
<evidence type="ECO:0000256" key="4">
    <source>
        <dbReference type="ARBA" id="ARBA00022692"/>
    </source>
</evidence>
<sequence>MVNVVMTALVYLLTMVMSYILKRVGLFHKEDKKVLSNLIFYITLPASLISSFAGAEVNVYYVIAILLGFLVNTVMVISGQIVSADKSPELKAIYSVNASGFNMACIAIPFLSTFYPAGVPYLCMFDVGDSFYTLGTTYAIGKMRLNGGSKDKNDNYVLTILKGLLTSVPFDTYMIMTILSFLNCRLPDFITMAADFCGKGNGFITMIMIGVSLELHMSRESAKEVITLLSMRYVIGIIAAVLIYCVLPAPLVMRQILAAAMFASSAAVSIIYSERLGVSTDIAAALNPISTILMIPIMSLVVMGTMGR</sequence>
<feature type="transmembrane region" description="Helical" evidence="7">
    <location>
        <begin position="256"/>
        <end position="273"/>
    </location>
</feature>
<dbReference type="PANTHER" id="PTHR36838">
    <property type="entry name" value="AUXIN EFFLUX CARRIER FAMILY PROTEIN"/>
    <property type="match status" value="1"/>
</dbReference>
<feature type="transmembrane region" description="Helical" evidence="7">
    <location>
        <begin position="285"/>
        <end position="306"/>
    </location>
</feature>
<keyword evidence="5 7" id="KW-1133">Transmembrane helix</keyword>
<dbReference type="PANTHER" id="PTHR36838:SF3">
    <property type="entry name" value="TRANSPORTER AUXIN EFFLUX CARRIER EC FAMILY"/>
    <property type="match status" value="1"/>
</dbReference>
<evidence type="ECO:0000256" key="3">
    <source>
        <dbReference type="ARBA" id="ARBA00022475"/>
    </source>
</evidence>
<reference evidence="8 9" key="1">
    <citation type="submission" date="2024-03" db="EMBL/GenBank/DDBJ databases">
        <title>Human intestinal bacterial collection.</title>
        <authorList>
            <person name="Pauvert C."/>
            <person name="Hitch T.C.A."/>
            <person name="Clavel T."/>
        </authorList>
    </citation>
    <scope>NUCLEOTIDE SEQUENCE [LARGE SCALE GENOMIC DNA]</scope>
    <source>
        <strain evidence="8 9">CLA-AA-H255</strain>
    </source>
</reference>
<organism evidence="8 9">
    <name type="scientific">[Lactobacillus] rogosae</name>
    <dbReference type="NCBI Taxonomy" id="706562"/>
    <lineage>
        <taxon>Bacteria</taxon>
        <taxon>Bacillati</taxon>
        <taxon>Bacillota</taxon>
        <taxon>Clostridia</taxon>
        <taxon>Lachnospirales</taxon>
        <taxon>Lachnospiraceae</taxon>
        <taxon>Lachnospira</taxon>
    </lineage>
</organism>
<gene>
    <name evidence="8" type="ORF">WMO14_10900</name>
</gene>
<dbReference type="InterPro" id="IPR004776">
    <property type="entry name" value="Mem_transp_PIN-like"/>
</dbReference>
<evidence type="ECO:0000256" key="2">
    <source>
        <dbReference type="ARBA" id="ARBA00022448"/>
    </source>
</evidence>
<evidence type="ECO:0000256" key="6">
    <source>
        <dbReference type="ARBA" id="ARBA00023136"/>
    </source>
</evidence>
<keyword evidence="9" id="KW-1185">Reference proteome</keyword>
<accession>A0ABV1BXB6</accession>